<keyword evidence="5" id="KW-1185">Reference proteome</keyword>
<evidence type="ECO:0000256" key="2">
    <source>
        <dbReference type="PROSITE-ProRule" id="PRU01393"/>
    </source>
</evidence>
<dbReference type="PANTHER" id="PTHR10589">
    <property type="entry name" value="UBIQUITIN CARBOXYL-TERMINAL HYDROLASE"/>
    <property type="match status" value="1"/>
</dbReference>
<reference evidence="4" key="2">
    <citation type="submission" date="2021-04" db="EMBL/GenBank/DDBJ databases">
        <title>Genome-wide patterns of bracovirus chromosomal integration into multiple host tissues during parasitism.</title>
        <authorList>
            <person name="Chebbi M.A.C."/>
        </authorList>
    </citation>
    <scope>NUCLEOTIDE SEQUENCE</scope>
    <source>
        <tissue evidence="4">Whole body</tissue>
    </source>
</reference>
<protein>
    <recommendedName>
        <fullName evidence="3">UCH catalytic domain-containing protein</fullName>
    </recommendedName>
</protein>
<dbReference type="Pfam" id="PF01088">
    <property type="entry name" value="Peptidase_C12"/>
    <property type="match status" value="2"/>
</dbReference>
<comment type="caution">
    <text evidence="2">Lacks conserved residue(s) required for the propagation of feature annotation.</text>
</comment>
<feature type="domain" description="UCH catalytic" evidence="3">
    <location>
        <begin position="1"/>
        <end position="152"/>
    </location>
</feature>
<dbReference type="PANTHER" id="PTHR10589:SF17">
    <property type="entry name" value="UBIQUITIN CARBOXYL-TERMINAL HYDROLASE"/>
    <property type="match status" value="1"/>
</dbReference>
<dbReference type="InterPro" id="IPR001578">
    <property type="entry name" value="Peptidase_C12_UCH"/>
</dbReference>
<dbReference type="GO" id="GO:0016579">
    <property type="term" value="P:protein deubiquitination"/>
    <property type="evidence" value="ECO:0007669"/>
    <property type="project" value="TreeGrafter"/>
</dbReference>
<evidence type="ECO:0000313" key="5">
    <source>
        <dbReference type="Proteomes" id="UP000729913"/>
    </source>
</evidence>
<dbReference type="AlphaFoldDB" id="A0A8J5R598"/>
<dbReference type="OrthoDB" id="427186at2759"/>
<evidence type="ECO:0000256" key="1">
    <source>
        <dbReference type="ARBA" id="ARBA00009326"/>
    </source>
</evidence>
<gene>
    <name evidence="4" type="ORF">G9C98_006484</name>
</gene>
<dbReference type="EMBL" id="JAAOIC020000044">
    <property type="protein sequence ID" value="KAG8038159.1"/>
    <property type="molecule type" value="Genomic_DNA"/>
</dbReference>
<dbReference type="PROSITE" id="PS52048">
    <property type="entry name" value="UCH_DOMAIN"/>
    <property type="match status" value="1"/>
</dbReference>
<dbReference type="GO" id="GO:0004843">
    <property type="term" value="F:cysteine-type deubiquitinase activity"/>
    <property type="evidence" value="ECO:0007669"/>
    <property type="project" value="InterPro"/>
</dbReference>
<accession>A0A8J5R598</accession>
<dbReference type="GO" id="GO:0005737">
    <property type="term" value="C:cytoplasm"/>
    <property type="evidence" value="ECO:0007669"/>
    <property type="project" value="TreeGrafter"/>
</dbReference>
<evidence type="ECO:0000259" key="3">
    <source>
        <dbReference type="PROSITE" id="PS52048"/>
    </source>
</evidence>
<comment type="similarity">
    <text evidence="1 2">Belongs to the peptidase C12 family.</text>
</comment>
<organism evidence="4 5">
    <name type="scientific">Cotesia typhae</name>
    <dbReference type="NCBI Taxonomy" id="2053667"/>
    <lineage>
        <taxon>Eukaryota</taxon>
        <taxon>Metazoa</taxon>
        <taxon>Ecdysozoa</taxon>
        <taxon>Arthropoda</taxon>
        <taxon>Hexapoda</taxon>
        <taxon>Insecta</taxon>
        <taxon>Pterygota</taxon>
        <taxon>Neoptera</taxon>
        <taxon>Endopterygota</taxon>
        <taxon>Hymenoptera</taxon>
        <taxon>Apocrita</taxon>
        <taxon>Ichneumonoidea</taxon>
        <taxon>Braconidae</taxon>
        <taxon>Microgastrinae</taxon>
        <taxon>Cotesia</taxon>
    </lineage>
</organism>
<sequence>MALIPLESNPEVMTKFIHKIGVPAKWKLSDVYGIDLNDGALKNFYEEAKDLSFAERGELLMKETNGIIEAHKQLAQEGQTQAPPEDEPVVHHFVAFVEKDGTLYELDGCKSLPINHGPTTKETVLDNAAKICKEYMARDPGEVHFTMMALIAN</sequence>
<evidence type="ECO:0000313" key="4">
    <source>
        <dbReference type="EMBL" id="KAG8038159.1"/>
    </source>
</evidence>
<dbReference type="GO" id="GO:0006511">
    <property type="term" value="P:ubiquitin-dependent protein catabolic process"/>
    <property type="evidence" value="ECO:0007669"/>
    <property type="project" value="InterPro"/>
</dbReference>
<name>A0A8J5R598_9HYME</name>
<comment type="caution">
    <text evidence="4">The sequence shown here is derived from an EMBL/GenBank/DDBJ whole genome shotgun (WGS) entry which is preliminary data.</text>
</comment>
<reference evidence="4" key="1">
    <citation type="submission" date="2020-03" db="EMBL/GenBank/DDBJ databases">
        <authorList>
            <person name="Chebbi M.A."/>
            <person name="Drezen J.M."/>
        </authorList>
    </citation>
    <scope>NUCLEOTIDE SEQUENCE</scope>
    <source>
        <tissue evidence="4">Whole body</tissue>
    </source>
</reference>
<dbReference type="Proteomes" id="UP000729913">
    <property type="component" value="Unassembled WGS sequence"/>
</dbReference>
<proteinExistence type="inferred from homology"/>